<reference evidence="14" key="1">
    <citation type="journal article" date="2018" name="Nat. Microbiol.">
        <title>Leveraging single-cell genomics to expand the fungal tree of life.</title>
        <authorList>
            <person name="Ahrendt S.R."/>
            <person name="Quandt C.A."/>
            <person name="Ciobanu D."/>
            <person name="Clum A."/>
            <person name="Salamov A."/>
            <person name="Andreopoulos B."/>
            <person name="Cheng J.F."/>
            <person name="Woyke T."/>
            <person name="Pelin A."/>
            <person name="Henrissat B."/>
            <person name="Reynolds N.K."/>
            <person name="Benny G.L."/>
            <person name="Smith M.E."/>
            <person name="James T.Y."/>
            <person name="Grigoriev I.V."/>
        </authorList>
    </citation>
    <scope>NUCLEOTIDE SEQUENCE [LARGE SCALE GENOMIC DNA]</scope>
    <source>
        <strain evidence="14">RSA 468</strain>
    </source>
</reference>
<dbReference type="AlphaFoldDB" id="A0A4P9ZP19"/>
<dbReference type="SUPFAM" id="SSF50978">
    <property type="entry name" value="WD40 repeat-like"/>
    <property type="match status" value="1"/>
</dbReference>
<dbReference type="InterPro" id="IPR011989">
    <property type="entry name" value="ARM-like"/>
</dbReference>
<keyword evidence="14" id="KW-1185">Reference proteome</keyword>
<evidence type="ECO:0000256" key="3">
    <source>
        <dbReference type="ARBA" id="ARBA00022574"/>
    </source>
</evidence>
<dbReference type="GO" id="GO:0004674">
    <property type="term" value="F:protein serine/threonine kinase activity"/>
    <property type="evidence" value="ECO:0007669"/>
    <property type="project" value="UniProtKB-KW"/>
</dbReference>
<dbReference type="Pfam" id="PF00400">
    <property type="entry name" value="WD40"/>
    <property type="match status" value="1"/>
</dbReference>
<keyword evidence="8" id="KW-0067">ATP-binding</keyword>
<evidence type="ECO:0000256" key="5">
    <source>
        <dbReference type="ARBA" id="ARBA00022737"/>
    </source>
</evidence>
<dbReference type="Pfam" id="PF00069">
    <property type="entry name" value="Pkinase"/>
    <property type="match status" value="1"/>
</dbReference>
<dbReference type="Pfam" id="PF22956">
    <property type="entry name" value="VPS15-like_hel"/>
    <property type="match status" value="1"/>
</dbReference>
<dbReference type="InterPro" id="IPR001680">
    <property type="entry name" value="WD40_rpt"/>
</dbReference>
<evidence type="ECO:0000256" key="6">
    <source>
        <dbReference type="ARBA" id="ARBA00022741"/>
    </source>
</evidence>
<dbReference type="GO" id="GO:0005524">
    <property type="term" value="F:ATP binding"/>
    <property type="evidence" value="ECO:0007669"/>
    <property type="project" value="UniProtKB-KW"/>
</dbReference>
<keyword evidence="2" id="KW-0723">Serine/threonine-protein kinase</keyword>
<dbReference type="SMART" id="SM00220">
    <property type="entry name" value="S_TKc"/>
    <property type="match status" value="1"/>
</dbReference>
<organism evidence="13 14">
    <name type="scientific">Dimargaris cristalligena</name>
    <dbReference type="NCBI Taxonomy" id="215637"/>
    <lineage>
        <taxon>Eukaryota</taxon>
        <taxon>Fungi</taxon>
        <taxon>Fungi incertae sedis</taxon>
        <taxon>Zoopagomycota</taxon>
        <taxon>Kickxellomycotina</taxon>
        <taxon>Dimargaritomycetes</taxon>
        <taxon>Dimargaritales</taxon>
        <taxon>Dimargaritaceae</taxon>
        <taxon>Dimargaris</taxon>
    </lineage>
</organism>
<proteinExistence type="predicted"/>
<dbReference type="Proteomes" id="UP000268162">
    <property type="component" value="Unassembled WGS sequence"/>
</dbReference>
<keyword evidence="6" id="KW-0547">Nucleotide-binding</keyword>
<dbReference type="SUPFAM" id="SSF48371">
    <property type="entry name" value="ARM repeat"/>
    <property type="match status" value="1"/>
</dbReference>
<feature type="repeat" description="HEAT" evidence="9">
    <location>
        <begin position="451"/>
        <end position="481"/>
    </location>
</feature>
<feature type="domain" description="Protein kinase" evidence="12">
    <location>
        <begin position="1"/>
        <end position="289"/>
    </location>
</feature>
<dbReference type="GO" id="GO:0034271">
    <property type="term" value="C:phosphatidylinositol 3-kinase complex, class III, type I"/>
    <property type="evidence" value="ECO:0007669"/>
    <property type="project" value="TreeGrafter"/>
</dbReference>
<keyword evidence="4" id="KW-0808">Transferase</keyword>
<feature type="compositionally biased region" description="Low complexity" evidence="11">
    <location>
        <begin position="496"/>
        <end position="507"/>
    </location>
</feature>
<keyword evidence="5" id="KW-0677">Repeat</keyword>
<dbReference type="Gene3D" id="1.10.510.10">
    <property type="entry name" value="Transferase(Phosphotransferase) domain 1"/>
    <property type="match status" value="1"/>
</dbReference>
<feature type="non-terminal residue" evidence="13">
    <location>
        <position position="1256"/>
    </location>
</feature>
<dbReference type="SUPFAM" id="SSF56112">
    <property type="entry name" value="Protein kinase-like (PK-like)"/>
    <property type="match status" value="1"/>
</dbReference>
<dbReference type="GO" id="GO:0005770">
    <property type="term" value="C:late endosome"/>
    <property type="evidence" value="ECO:0007669"/>
    <property type="project" value="TreeGrafter"/>
</dbReference>
<dbReference type="PROSITE" id="PS50294">
    <property type="entry name" value="WD_REPEATS_REGION"/>
    <property type="match status" value="1"/>
</dbReference>
<dbReference type="PANTHER" id="PTHR17583">
    <property type="entry name" value="PHOSPHOINOSITIDE 3-KINASE REGULATORY SUBUNIT 4"/>
    <property type="match status" value="1"/>
</dbReference>
<evidence type="ECO:0000256" key="1">
    <source>
        <dbReference type="ARBA" id="ARBA00012513"/>
    </source>
</evidence>
<evidence type="ECO:0000313" key="13">
    <source>
        <dbReference type="EMBL" id="RKP35037.1"/>
    </source>
</evidence>
<dbReference type="PANTHER" id="PTHR17583:SF0">
    <property type="entry name" value="PHOSPHOINOSITIDE 3-KINASE REGULATORY SUBUNIT 4"/>
    <property type="match status" value="1"/>
</dbReference>
<dbReference type="InterPro" id="IPR000719">
    <property type="entry name" value="Prot_kinase_dom"/>
</dbReference>
<dbReference type="CDD" id="cd13980">
    <property type="entry name" value="STKc_Vps15"/>
    <property type="match status" value="1"/>
</dbReference>
<evidence type="ECO:0000256" key="9">
    <source>
        <dbReference type="PROSITE-ProRule" id="PRU00103"/>
    </source>
</evidence>
<dbReference type="GO" id="GO:0034272">
    <property type="term" value="C:phosphatidylinositol 3-kinase complex, class III, type II"/>
    <property type="evidence" value="ECO:0007669"/>
    <property type="project" value="TreeGrafter"/>
</dbReference>
<dbReference type="InterPro" id="IPR011009">
    <property type="entry name" value="Kinase-like_dom_sf"/>
</dbReference>
<evidence type="ECO:0000259" key="12">
    <source>
        <dbReference type="PROSITE" id="PS50011"/>
    </source>
</evidence>
<feature type="region of interest" description="Disordered" evidence="11">
    <location>
        <begin position="735"/>
        <end position="762"/>
    </location>
</feature>
<dbReference type="STRING" id="215637.A0A4P9ZP19"/>
<dbReference type="InterPro" id="IPR036322">
    <property type="entry name" value="WD40_repeat_dom_sf"/>
</dbReference>
<dbReference type="PROSITE" id="PS50077">
    <property type="entry name" value="HEAT_REPEAT"/>
    <property type="match status" value="3"/>
</dbReference>
<feature type="region of interest" description="Disordered" evidence="11">
    <location>
        <begin position="493"/>
        <end position="522"/>
    </location>
</feature>
<dbReference type="PROSITE" id="PS50082">
    <property type="entry name" value="WD_REPEATS_2"/>
    <property type="match status" value="1"/>
</dbReference>
<evidence type="ECO:0000256" key="8">
    <source>
        <dbReference type="ARBA" id="ARBA00022840"/>
    </source>
</evidence>
<evidence type="ECO:0000256" key="11">
    <source>
        <dbReference type="SAM" id="MobiDB-lite"/>
    </source>
</evidence>
<dbReference type="Gene3D" id="2.130.10.10">
    <property type="entry name" value="YVTN repeat-like/Quinoprotein amine dehydrogenase"/>
    <property type="match status" value="1"/>
</dbReference>
<evidence type="ECO:0000256" key="10">
    <source>
        <dbReference type="PROSITE-ProRule" id="PRU00221"/>
    </source>
</evidence>
<dbReference type="GO" id="GO:0045324">
    <property type="term" value="P:late endosome to vacuole transport"/>
    <property type="evidence" value="ECO:0007669"/>
    <property type="project" value="InterPro"/>
</dbReference>
<keyword evidence="7" id="KW-0418">Kinase</keyword>
<dbReference type="InterPro" id="IPR055231">
    <property type="entry name" value="2AA_helical"/>
</dbReference>
<dbReference type="InterPro" id="IPR045162">
    <property type="entry name" value="Vps15-like"/>
</dbReference>
<name>A0A4P9ZP19_9FUNG</name>
<dbReference type="InterPro" id="IPR021133">
    <property type="entry name" value="HEAT_type_2"/>
</dbReference>
<gene>
    <name evidence="13" type="ORF">BJ085DRAFT_4137</name>
</gene>
<accession>A0A4P9ZP19</accession>
<dbReference type="PROSITE" id="PS50011">
    <property type="entry name" value="PROTEIN_KINASE_DOM"/>
    <property type="match status" value="1"/>
</dbReference>
<keyword evidence="3 10" id="KW-0853">WD repeat</keyword>
<evidence type="ECO:0000256" key="2">
    <source>
        <dbReference type="ARBA" id="ARBA00022527"/>
    </source>
</evidence>
<evidence type="ECO:0000313" key="14">
    <source>
        <dbReference type="Proteomes" id="UP000268162"/>
    </source>
</evidence>
<dbReference type="InterPro" id="IPR016024">
    <property type="entry name" value="ARM-type_fold"/>
</dbReference>
<feature type="repeat" description="HEAT" evidence="9">
    <location>
        <begin position="406"/>
        <end position="443"/>
    </location>
</feature>
<dbReference type="SMART" id="SM00320">
    <property type="entry name" value="WD40"/>
    <property type="match status" value="3"/>
</dbReference>
<dbReference type="Gene3D" id="1.25.10.10">
    <property type="entry name" value="Leucine-rich Repeat Variant"/>
    <property type="match status" value="2"/>
</dbReference>
<feature type="compositionally biased region" description="Gly residues" evidence="11">
    <location>
        <begin position="749"/>
        <end position="759"/>
    </location>
</feature>
<feature type="repeat" description="WD" evidence="10">
    <location>
        <begin position="1007"/>
        <end position="1039"/>
    </location>
</feature>
<sequence>LHSLSLGNGQFMKTIRCRHPKEGLTVVKLFAKPELGMDVSGAVRIVKEYHQALMKFPGVLSYPLTVETDRAVYLARQFLYSSLYDRISTRPFLETTEKIWITYQLMSSLRDTHALNLCHGDIKCENVLISSWNWAYLCDFAPYKPTWLPEDNPANFSYFFDTSARRTCYVAPERFVTGSTGDLSDYVRRANGRSSLRPAMDIFGLGCVIAELFLEGKSIFTLAQLLQYKGGEYDPGPELAKIRHEPVRALIQRMIHLDPKQRPSAAQCLRDGAEVIFPAVYGEFLYPYMAGGVDGPSQTSNSPATLPTVILCCSDARIDRIYHDWDTLCTTLDLPLPSLPPSPKTSESTPTSPPPARLPHPAALILISLVTACLRNTAYPTSKRHGLELLLWLAAGASDDHILNRILPHVLSLVSDDSAAVRQAAIHILTQLLTMVRSLAPQDADLFPDYLLPSLRGLLNDPEPMVRMALASSMAALAETAVHFLEQKAVMGPNASHQISQSDTSSSPIEPGARGNSGSVSARGKKPLWLLRLQFQGLITHLLTDTHPGVRRALLVDMTRLAIFFGRTMANDFLLSHVITFLNDRDWHLRSAFFEAVVGIAAVVGPRSLELYILPLMQQSLADANEGVVEKVLHCFTALTETGLFGQLALWDLFQQVLPMLYHPNPGIRYGTVALVAAVAAQLPEIDRWCLVVPALEPFLQVDTLDITCGTLLAGLKPPITRRLFQEILAKPLPPELSTPGRPSHSHSGAGGDRPGGGYSVELRDLGLTPHTVFLTPWDAERPVLPATGPGRNITPAGVTVDHFRTIPITKSMSACVSPAFPSVGGRPIERIASEGALQGYSPTTTTTTTSCSTPSSRISSVLTAQTDIRRTISKVSALAPVVNTHPASIARTRSPVKSPIDLPAVVGIPPTMSDAPRSVSRLTSKASPPIEVTSPTSALHWLIHYDAGQTVKILLRKKALEIFPRPLPELGPATNPATLTHFRRLTQEAIPSLQSWRPEGTLVAFFKDHTAAINAISLSTDQALFATASDDMTVKVWDCLRLEKHVLHRARSSYDLGARVQSLTFLQGTYSLAATGDDGSIHLLRIDSHAVDTRNKYGTCQLVRRSQLSVTTTNGGAGNGGLGEYAIQIAHVQAENQSYLLVATTASRLVALDIHTLDELWSVHNPLRFGLVTAFVTDPRRTWVLVGTAKGVLTLWDLRFRIAVKSWQHPRRSRIHQLSMYLAPASHGKWVLVATGRNEVSVWDVESESCHEVFC</sequence>
<dbReference type="PROSITE" id="PS00108">
    <property type="entry name" value="PROTEIN_KINASE_ST"/>
    <property type="match status" value="1"/>
</dbReference>
<evidence type="ECO:0000256" key="7">
    <source>
        <dbReference type="ARBA" id="ARBA00022777"/>
    </source>
</evidence>
<evidence type="ECO:0000256" key="4">
    <source>
        <dbReference type="ARBA" id="ARBA00022679"/>
    </source>
</evidence>
<dbReference type="GO" id="GO:0071561">
    <property type="term" value="C:nucleus-vacuole junction"/>
    <property type="evidence" value="ECO:0007669"/>
    <property type="project" value="TreeGrafter"/>
</dbReference>
<feature type="repeat" description="HEAT" evidence="9">
    <location>
        <begin position="574"/>
        <end position="610"/>
    </location>
</feature>
<dbReference type="GO" id="GO:0006623">
    <property type="term" value="P:protein targeting to vacuole"/>
    <property type="evidence" value="ECO:0007669"/>
    <property type="project" value="TreeGrafter"/>
</dbReference>
<dbReference type="GO" id="GO:0016236">
    <property type="term" value="P:macroautophagy"/>
    <property type="evidence" value="ECO:0007669"/>
    <property type="project" value="InterPro"/>
</dbReference>
<feature type="non-terminal residue" evidence="13">
    <location>
        <position position="1"/>
    </location>
</feature>
<dbReference type="EC" id="2.7.11.1" evidence="1"/>
<protein>
    <recommendedName>
        <fullName evidence="1">non-specific serine/threonine protein kinase</fullName>
        <ecNumber evidence="1">2.7.11.1</ecNumber>
    </recommendedName>
</protein>
<dbReference type="InterPro" id="IPR015943">
    <property type="entry name" value="WD40/YVTN_repeat-like_dom_sf"/>
</dbReference>
<dbReference type="InterPro" id="IPR008271">
    <property type="entry name" value="Ser/Thr_kinase_AS"/>
</dbReference>
<dbReference type="EMBL" id="ML002979">
    <property type="protein sequence ID" value="RKP35037.1"/>
    <property type="molecule type" value="Genomic_DNA"/>
</dbReference>